<reference evidence="1 2" key="1">
    <citation type="journal article" date="2011" name="J. Bacteriol.">
        <title>Genome sequence of 'Pedosphaera parvula' Ellin514, an aerobic Verrucomicrobial isolate from pasture soil.</title>
        <authorList>
            <person name="Kant R."/>
            <person name="van Passel M.W."/>
            <person name="Sangwan P."/>
            <person name="Palva A."/>
            <person name="Lucas S."/>
            <person name="Copeland A."/>
            <person name="Lapidus A."/>
            <person name="Glavina Del Rio T."/>
            <person name="Dalin E."/>
            <person name="Tice H."/>
            <person name="Bruce D."/>
            <person name="Goodwin L."/>
            <person name="Pitluck S."/>
            <person name="Chertkov O."/>
            <person name="Larimer F.W."/>
            <person name="Land M.L."/>
            <person name="Hauser L."/>
            <person name="Brettin T.S."/>
            <person name="Detter J.C."/>
            <person name="Han S."/>
            <person name="de Vos W.M."/>
            <person name="Janssen P.H."/>
            <person name="Smidt H."/>
        </authorList>
    </citation>
    <scope>NUCLEOTIDE SEQUENCE [LARGE SCALE GENOMIC DNA]</scope>
    <source>
        <strain evidence="1 2">Ellin514</strain>
    </source>
</reference>
<dbReference type="InterPro" id="IPR052922">
    <property type="entry name" value="Cytidylate_Kinase-2"/>
</dbReference>
<evidence type="ECO:0000313" key="1">
    <source>
        <dbReference type="EMBL" id="EEF60617.1"/>
    </source>
</evidence>
<protein>
    <submittedName>
        <fullName evidence="1">DNA topology modulation protein FlaR-related protein</fullName>
    </submittedName>
</protein>
<dbReference type="OrthoDB" id="9800332at2"/>
<dbReference type="SUPFAM" id="SSF52540">
    <property type="entry name" value="P-loop containing nucleoside triphosphate hydrolases"/>
    <property type="match status" value="1"/>
</dbReference>
<gene>
    <name evidence="1" type="ORF">Cflav_PD6207</name>
</gene>
<comment type="caution">
    <text evidence="1">The sequence shown here is derived from an EMBL/GenBank/DDBJ whole genome shotgun (WGS) entry which is preliminary data.</text>
</comment>
<dbReference type="AlphaFoldDB" id="B9XHN9"/>
<sequence length="183" mass="20670">MKSRIHIIGGPGSGKSYVAAKLAERFGVLACNLDDLFWDSTASHYGVRADASERDRKLAAIVSRDGWIVEGVYYQWLAPSFDAADVIVALTPSIWVRHWRVVRRFVLRKLGRIPSKRESLAGLWHLLRWSHAYDRDNLVRAHRFIVEHGRELITCRTLDEVLRATEAPNTALEPAATVPPVFG</sequence>
<dbReference type="PANTHER" id="PTHR37816">
    <property type="entry name" value="YALI0E33011P"/>
    <property type="match status" value="1"/>
</dbReference>
<dbReference type="InterPro" id="IPR027417">
    <property type="entry name" value="P-loop_NTPase"/>
</dbReference>
<dbReference type="Gene3D" id="3.40.50.300">
    <property type="entry name" value="P-loop containing nucleotide triphosphate hydrolases"/>
    <property type="match status" value="1"/>
</dbReference>
<dbReference type="PANTHER" id="PTHR37816:SF2">
    <property type="entry name" value="DNA TOPOLOGY MODULATION PROTEIN FLAR-RELATED PROTEIN"/>
    <property type="match status" value="1"/>
</dbReference>
<proteinExistence type="predicted"/>
<dbReference type="RefSeq" id="WP_007415333.1">
    <property type="nucleotide sequence ID" value="NZ_ABOX02000015.1"/>
</dbReference>
<dbReference type="STRING" id="320771.Cflav_PD6207"/>
<name>B9XHN9_PEDPL</name>
<accession>B9XHN9</accession>
<dbReference type="Proteomes" id="UP000003688">
    <property type="component" value="Unassembled WGS sequence"/>
</dbReference>
<organism evidence="1 2">
    <name type="scientific">Pedosphaera parvula (strain Ellin514)</name>
    <dbReference type="NCBI Taxonomy" id="320771"/>
    <lineage>
        <taxon>Bacteria</taxon>
        <taxon>Pseudomonadati</taxon>
        <taxon>Verrucomicrobiota</taxon>
        <taxon>Pedosphaerae</taxon>
        <taxon>Pedosphaerales</taxon>
        <taxon>Pedosphaeraceae</taxon>
        <taxon>Pedosphaera</taxon>
    </lineage>
</organism>
<dbReference type="EMBL" id="ABOX02000015">
    <property type="protein sequence ID" value="EEF60617.1"/>
    <property type="molecule type" value="Genomic_DNA"/>
</dbReference>
<evidence type="ECO:0000313" key="2">
    <source>
        <dbReference type="Proteomes" id="UP000003688"/>
    </source>
</evidence>
<keyword evidence="2" id="KW-1185">Reference proteome</keyword>